<dbReference type="RefSeq" id="WP_344784347.1">
    <property type="nucleotide sequence ID" value="NZ_BAAAZW010000007.1"/>
</dbReference>
<evidence type="ECO:0000313" key="4">
    <source>
        <dbReference type="Proteomes" id="UP001418444"/>
    </source>
</evidence>
<sequence>MTATVNSPAMNSPADATAPTPIPTAGFGDVLRAEAIKFWTVRGTRWSLIAMVVLGVGLTTAVCWGSADWLAGGEADEVPASFVTWGAMVAQIPAIVLGALVITSEYGTGLIRATFAATPHRGRVVAAKALVLTGTLLVAGTVTAVAGYLAGNWFLTDAGVGVPWATDGLVRALFGTAVVLALMGLLAFAVGLLVRHTAAAISIVLGTVAVLANLAWALPGEWGAAIARVIPGNSTQALTSVIPFNPDSLGPWTGLAVLAGQIAVLLALGTYSVQRRDT</sequence>
<name>A0ABP7PDU4_9ACTN</name>
<feature type="transmembrane region" description="Helical" evidence="2">
    <location>
        <begin position="252"/>
        <end position="273"/>
    </location>
</feature>
<accession>A0ABP7PDU4</accession>
<dbReference type="EMBL" id="BAAAZW010000007">
    <property type="protein sequence ID" value="GAA3964073.1"/>
    <property type="molecule type" value="Genomic_DNA"/>
</dbReference>
<dbReference type="Proteomes" id="UP001418444">
    <property type="component" value="Unassembled WGS sequence"/>
</dbReference>
<feature type="compositionally biased region" description="Polar residues" evidence="1">
    <location>
        <begin position="1"/>
        <end position="10"/>
    </location>
</feature>
<dbReference type="PANTHER" id="PTHR37305">
    <property type="entry name" value="INTEGRAL MEMBRANE PROTEIN-RELATED"/>
    <property type="match status" value="1"/>
</dbReference>
<feature type="transmembrane region" description="Helical" evidence="2">
    <location>
        <begin position="46"/>
        <end position="67"/>
    </location>
</feature>
<reference evidence="4" key="1">
    <citation type="journal article" date="2019" name="Int. J. Syst. Evol. Microbiol.">
        <title>The Global Catalogue of Microorganisms (GCM) 10K type strain sequencing project: providing services to taxonomists for standard genome sequencing and annotation.</title>
        <authorList>
            <consortium name="The Broad Institute Genomics Platform"/>
            <consortium name="The Broad Institute Genome Sequencing Center for Infectious Disease"/>
            <person name="Wu L."/>
            <person name="Ma J."/>
        </authorList>
    </citation>
    <scope>NUCLEOTIDE SEQUENCE [LARGE SCALE GENOMIC DNA]</scope>
    <source>
        <strain evidence="4">JCM 16923</strain>
    </source>
</reference>
<keyword evidence="2" id="KW-1133">Transmembrane helix</keyword>
<keyword evidence="2" id="KW-0472">Membrane</keyword>
<feature type="transmembrane region" description="Helical" evidence="2">
    <location>
        <begin position="200"/>
        <end position="218"/>
    </location>
</feature>
<feature type="transmembrane region" description="Helical" evidence="2">
    <location>
        <begin position="169"/>
        <end position="193"/>
    </location>
</feature>
<dbReference type="PANTHER" id="PTHR37305:SF1">
    <property type="entry name" value="MEMBRANE PROTEIN"/>
    <property type="match status" value="1"/>
</dbReference>
<evidence type="ECO:0000256" key="2">
    <source>
        <dbReference type="SAM" id="Phobius"/>
    </source>
</evidence>
<feature type="transmembrane region" description="Helical" evidence="2">
    <location>
        <begin position="124"/>
        <end position="149"/>
    </location>
</feature>
<protein>
    <submittedName>
        <fullName evidence="3">ABC transporter permease subunit</fullName>
    </submittedName>
</protein>
<evidence type="ECO:0000256" key="1">
    <source>
        <dbReference type="SAM" id="MobiDB-lite"/>
    </source>
</evidence>
<gene>
    <name evidence="3" type="ORF">GCM10022231_25660</name>
</gene>
<comment type="caution">
    <text evidence="3">The sequence shown here is derived from an EMBL/GenBank/DDBJ whole genome shotgun (WGS) entry which is preliminary data.</text>
</comment>
<keyword evidence="2" id="KW-0812">Transmembrane</keyword>
<feature type="region of interest" description="Disordered" evidence="1">
    <location>
        <begin position="1"/>
        <end position="20"/>
    </location>
</feature>
<feature type="transmembrane region" description="Helical" evidence="2">
    <location>
        <begin position="82"/>
        <end position="103"/>
    </location>
</feature>
<evidence type="ECO:0000313" key="3">
    <source>
        <dbReference type="EMBL" id="GAA3964073.1"/>
    </source>
</evidence>
<organism evidence="3 4">
    <name type="scientific">Gordonia caeni</name>
    <dbReference type="NCBI Taxonomy" id="1007097"/>
    <lineage>
        <taxon>Bacteria</taxon>
        <taxon>Bacillati</taxon>
        <taxon>Actinomycetota</taxon>
        <taxon>Actinomycetes</taxon>
        <taxon>Mycobacteriales</taxon>
        <taxon>Gordoniaceae</taxon>
        <taxon>Gordonia</taxon>
    </lineage>
</organism>
<keyword evidence="4" id="KW-1185">Reference proteome</keyword>
<proteinExistence type="predicted"/>